<accession>A0A239PUP4</accession>
<gene>
    <name evidence="1" type="ORF">SAMN05444959_105199</name>
</gene>
<evidence type="ECO:0000313" key="1">
    <source>
        <dbReference type="EMBL" id="SNT73753.1"/>
    </source>
</evidence>
<sequence>MRVLVFFLVSLIGVMLTTADRSVAFNPCNPEVRTCE</sequence>
<organism evidence="1 2">
    <name type="scientific">Paracoccus seriniphilus</name>
    <dbReference type="NCBI Taxonomy" id="184748"/>
    <lineage>
        <taxon>Bacteria</taxon>
        <taxon>Pseudomonadati</taxon>
        <taxon>Pseudomonadota</taxon>
        <taxon>Alphaproteobacteria</taxon>
        <taxon>Rhodobacterales</taxon>
        <taxon>Paracoccaceae</taxon>
        <taxon>Paracoccus</taxon>
    </lineage>
</organism>
<proteinExistence type="predicted"/>
<protein>
    <submittedName>
        <fullName evidence="1">Uncharacterized protein</fullName>
    </submittedName>
</protein>
<dbReference type="AlphaFoldDB" id="A0A239PUP4"/>
<evidence type="ECO:0000313" key="2">
    <source>
        <dbReference type="Proteomes" id="UP000198307"/>
    </source>
</evidence>
<reference evidence="1 2" key="1">
    <citation type="submission" date="2017-07" db="EMBL/GenBank/DDBJ databases">
        <authorList>
            <person name="Sun Z.S."/>
            <person name="Albrecht U."/>
            <person name="Echele G."/>
            <person name="Lee C.C."/>
        </authorList>
    </citation>
    <scope>NUCLEOTIDE SEQUENCE [LARGE SCALE GENOMIC DNA]</scope>
    <source>
        <strain evidence="1 2">DSM 14827</strain>
    </source>
</reference>
<keyword evidence="2" id="KW-1185">Reference proteome</keyword>
<dbReference type="EMBL" id="FZQB01000005">
    <property type="protein sequence ID" value="SNT73753.1"/>
    <property type="molecule type" value="Genomic_DNA"/>
</dbReference>
<dbReference type="Proteomes" id="UP000198307">
    <property type="component" value="Unassembled WGS sequence"/>
</dbReference>
<name>A0A239PUP4_9RHOB</name>